<dbReference type="GO" id="GO:0003677">
    <property type="term" value="F:DNA binding"/>
    <property type="evidence" value="ECO:0007669"/>
    <property type="project" value="UniProtKB-KW"/>
</dbReference>
<dbReference type="GO" id="GO:0003700">
    <property type="term" value="F:DNA-binding transcription factor activity"/>
    <property type="evidence" value="ECO:0007669"/>
    <property type="project" value="InterPro"/>
</dbReference>
<evidence type="ECO:0000256" key="2">
    <source>
        <dbReference type="ARBA" id="ARBA00023125"/>
    </source>
</evidence>
<keyword evidence="2" id="KW-0238">DNA-binding</keyword>
<evidence type="ECO:0000259" key="5">
    <source>
        <dbReference type="PROSITE" id="PS51464"/>
    </source>
</evidence>
<organism evidence="6 7">
    <name type="scientific">Eubacterium maltosivorans</name>
    <dbReference type="NCBI Taxonomy" id="2041044"/>
    <lineage>
        <taxon>Bacteria</taxon>
        <taxon>Bacillati</taxon>
        <taxon>Bacillota</taxon>
        <taxon>Clostridia</taxon>
        <taxon>Eubacteriales</taxon>
        <taxon>Eubacteriaceae</taxon>
        <taxon>Eubacterium</taxon>
    </lineage>
</organism>
<dbReference type="KEGG" id="emt:CPZ25_013505"/>
<dbReference type="GO" id="GO:1901135">
    <property type="term" value="P:carbohydrate derivative metabolic process"/>
    <property type="evidence" value="ECO:0007669"/>
    <property type="project" value="InterPro"/>
</dbReference>
<dbReference type="Pfam" id="PF01380">
    <property type="entry name" value="SIS"/>
    <property type="match status" value="1"/>
</dbReference>
<evidence type="ECO:0000313" key="6">
    <source>
        <dbReference type="EMBL" id="QCT72301.1"/>
    </source>
</evidence>
<evidence type="ECO:0000259" key="4">
    <source>
        <dbReference type="PROSITE" id="PS51071"/>
    </source>
</evidence>
<dbReference type="Gene3D" id="3.40.50.10490">
    <property type="entry name" value="Glucose-6-phosphate isomerase like protein, domain 1"/>
    <property type="match status" value="1"/>
</dbReference>
<keyword evidence="3" id="KW-0804">Transcription</keyword>
<evidence type="ECO:0000256" key="3">
    <source>
        <dbReference type="ARBA" id="ARBA00023163"/>
    </source>
</evidence>
<dbReference type="InterPro" id="IPR001347">
    <property type="entry name" value="SIS_dom"/>
</dbReference>
<dbReference type="Proteomes" id="UP000218387">
    <property type="component" value="Chromosome"/>
</dbReference>
<feature type="domain" description="SIS" evidence="5">
    <location>
        <begin position="123"/>
        <end position="263"/>
    </location>
</feature>
<keyword evidence="1" id="KW-0805">Transcription regulation</keyword>
<accession>A0A4P9CBS1</accession>
<proteinExistence type="predicted"/>
<keyword evidence="7" id="KW-1185">Reference proteome</keyword>
<dbReference type="SUPFAM" id="SSF46689">
    <property type="entry name" value="Homeodomain-like"/>
    <property type="match status" value="1"/>
</dbReference>
<dbReference type="InterPro" id="IPR009057">
    <property type="entry name" value="Homeodomain-like_sf"/>
</dbReference>
<dbReference type="Pfam" id="PF01418">
    <property type="entry name" value="HTH_6"/>
    <property type="match status" value="1"/>
</dbReference>
<protein>
    <submittedName>
        <fullName evidence="6">MurR/RpiR family transcriptional regulator</fullName>
    </submittedName>
</protein>
<dbReference type="RefSeq" id="WP_058692995.1">
    <property type="nucleotide sequence ID" value="NZ_CABJDW020000006.1"/>
</dbReference>
<dbReference type="AlphaFoldDB" id="A0A4P9CBS1"/>
<dbReference type="InterPro" id="IPR047640">
    <property type="entry name" value="RpiR-like"/>
</dbReference>
<dbReference type="InterPro" id="IPR000281">
    <property type="entry name" value="HTH_RpiR"/>
</dbReference>
<dbReference type="PANTHER" id="PTHR30514">
    <property type="entry name" value="GLUCOKINASE"/>
    <property type="match status" value="1"/>
</dbReference>
<dbReference type="PANTHER" id="PTHR30514:SF1">
    <property type="entry name" value="HTH-TYPE TRANSCRIPTIONAL REGULATOR HEXR-RELATED"/>
    <property type="match status" value="1"/>
</dbReference>
<evidence type="ECO:0000256" key="1">
    <source>
        <dbReference type="ARBA" id="ARBA00023015"/>
    </source>
</evidence>
<dbReference type="InterPro" id="IPR035472">
    <property type="entry name" value="RpiR-like_SIS"/>
</dbReference>
<reference evidence="6 7" key="1">
    <citation type="submission" date="2018-05" db="EMBL/GenBank/DDBJ databases">
        <title>Genome comparison of Eubacterium sp.</title>
        <authorList>
            <person name="Feng Y."/>
            <person name="Sanchez-Andrea I."/>
            <person name="Stams A.J.M."/>
            <person name="De Vos W.M."/>
        </authorList>
    </citation>
    <scope>NUCLEOTIDE SEQUENCE [LARGE SCALE GENOMIC DNA]</scope>
    <source>
        <strain evidence="6 7">YI</strain>
    </source>
</reference>
<dbReference type="InterPro" id="IPR036388">
    <property type="entry name" value="WH-like_DNA-bd_sf"/>
</dbReference>
<dbReference type="Gene3D" id="1.10.10.10">
    <property type="entry name" value="Winged helix-like DNA-binding domain superfamily/Winged helix DNA-binding domain"/>
    <property type="match status" value="1"/>
</dbReference>
<dbReference type="EMBL" id="CP029487">
    <property type="protein sequence ID" value="QCT72301.1"/>
    <property type="molecule type" value="Genomic_DNA"/>
</dbReference>
<name>A0A4P9CBS1_EUBML</name>
<sequence>MASLLSDIRTKYNLLSKTQKTIADYILDNPDATILLSITELANNCSTSETTVMRFLKKLDYDSYQIFRVNLAKELIDSPSETINEEIAEGDSTSDIKRKVIKHTNTAVSDLEYSIDQKDIDQCAEMILNARRVTFFGIGASSAVAIDALHKFGKIGLNVNGFQDSHLMNIHCSHMTSEDVLFVVSHTGESVEVLNAVTLAKENGAKIISLTSFSNSSLAKKSDVFLSSSTNDKKYHSEAMASRIVQLVIIDILYLSVFMQNEAKFYKALNQSRIAVSLNKT</sequence>
<dbReference type="InterPro" id="IPR046348">
    <property type="entry name" value="SIS_dom_sf"/>
</dbReference>
<dbReference type="SUPFAM" id="SSF53697">
    <property type="entry name" value="SIS domain"/>
    <property type="match status" value="1"/>
</dbReference>
<gene>
    <name evidence="6" type="ORF">CPZ25_013505</name>
</gene>
<feature type="domain" description="HTH rpiR-type" evidence="4">
    <location>
        <begin position="2"/>
        <end position="78"/>
    </location>
</feature>
<dbReference type="GO" id="GO:0097367">
    <property type="term" value="F:carbohydrate derivative binding"/>
    <property type="evidence" value="ECO:0007669"/>
    <property type="project" value="InterPro"/>
</dbReference>
<evidence type="ECO:0000313" key="7">
    <source>
        <dbReference type="Proteomes" id="UP000218387"/>
    </source>
</evidence>
<dbReference type="CDD" id="cd05013">
    <property type="entry name" value="SIS_RpiR"/>
    <property type="match status" value="1"/>
</dbReference>
<dbReference type="PROSITE" id="PS51464">
    <property type="entry name" value="SIS"/>
    <property type="match status" value="1"/>
</dbReference>
<dbReference type="PROSITE" id="PS51071">
    <property type="entry name" value="HTH_RPIR"/>
    <property type="match status" value="1"/>
</dbReference>